<dbReference type="PRINTS" id="PR00669">
    <property type="entry name" value="INHIBINA"/>
</dbReference>
<feature type="domain" description="TGF-beta family profile" evidence="7">
    <location>
        <begin position="319"/>
        <end position="444"/>
    </location>
</feature>
<dbReference type="Pfam" id="PF00019">
    <property type="entry name" value="TGF_beta"/>
    <property type="match status" value="1"/>
</dbReference>
<dbReference type="EMBL" id="KZ288455">
    <property type="protein sequence ID" value="PBC25520.1"/>
    <property type="molecule type" value="Genomic_DNA"/>
</dbReference>
<keyword evidence="9" id="KW-1185">Reference proteome</keyword>
<dbReference type="PANTHER" id="PTHR11848">
    <property type="entry name" value="TGF-BETA FAMILY"/>
    <property type="match status" value="1"/>
</dbReference>
<dbReference type="GO" id="GO:0005125">
    <property type="term" value="F:cytokine activity"/>
    <property type="evidence" value="ECO:0007669"/>
    <property type="project" value="TreeGrafter"/>
</dbReference>
<evidence type="ECO:0000256" key="6">
    <source>
        <dbReference type="RuleBase" id="RU000354"/>
    </source>
</evidence>
<dbReference type="InterPro" id="IPR038765">
    <property type="entry name" value="Papain-like_cys_pep_sf"/>
</dbReference>
<organism evidence="8 9">
    <name type="scientific">Apis cerana cerana</name>
    <name type="common">Oriental honeybee</name>
    <dbReference type="NCBI Taxonomy" id="94128"/>
    <lineage>
        <taxon>Eukaryota</taxon>
        <taxon>Metazoa</taxon>
        <taxon>Ecdysozoa</taxon>
        <taxon>Arthropoda</taxon>
        <taxon>Hexapoda</taxon>
        <taxon>Insecta</taxon>
        <taxon>Pterygota</taxon>
        <taxon>Neoptera</taxon>
        <taxon>Endopterygota</taxon>
        <taxon>Hymenoptera</taxon>
        <taxon>Apocrita</taxon>
        <taxon>Aculeata</taxon>
        <taxon>Apoidea</taxon>
        <taxon>Anthophila</taxon>
        <taxon>Apidae</taxon>
        <taxon>Apis</taxon>
    </lineage>
</organism>
<dbReference type="InterPro" id="IPR001111">
    <property type="entry name" value="TGF-b_propeptide"/>
</dbReference>
<reference evidence="8 9" key="1">
    <citation type="submission" date="2014-07" db="EMBL/GenBank/DDBJ databases">
        <title>Genomic and transcriptomic analysis on Apis cerana provide comprehensive insights into honey bee biology.</title>
        <authorList>
            <person name="Diao Q."/>
            <person name="Sun L."/>
            <person name="Zheng H."/>
            <person name="Zheng H."/>
            <person name="Xu S."/>
            <person name="Wang S."/>
            <person name="Zeng Z."/>
            <person name="Hu F."/>
            <person name="Su S."/>
            <person name="Wu J."/>
        </authorList>
    </citation>
    <scope>NUCLEOTIDE SEQUENCE [LARGE SCALE GENOMIC DNA]</scope>
    <source>
        <tissue evidence="8">Pupae without intestine</tissue>
    </source>
</reference>
<name>A0A2A3E1E4_APICC</name>
<sequence>MEEKEQSTFDTQMIRDLDDKGIYDDEVCSSDMVNHAMLIVGYTPTEWILKNWWGDGWGENGYMRLAKNKNRCGIANYAAYAKEEDCAGCAQNKVGLITVTDPILTELRVEYVKQQILKKLRLSKPPEISMPLSTLPKPLINGRVLELRPGAPLEPEKSVDSFYGKTDQIVVFPNEGIADSKKCRQRSNHLTACFTFYLPNEMQFVDVTSAQLWFYKEYDENDDRNQTFVLSELDHWDLYGNFEKNMIMAIFETDIREGWVKADVSFTLKKWVKELRLNHAIQIACSTCSIDRDTAPVSIRRTLKPFLVIHTSPLPQKNRPKRNSNCLPEMKECCRDELYINFEDIGWSDWILHPNGYHAYFCRGSCSSAASLTISGSLYNNVIRVGIFVKLLSKNGNTIHRKNEIVPCCSPTQLSPIQLLYVDSNNTITQKTLPNMVVEACGCM</sequence>
<dbReference type="GO" id="GO:0008083">
    <property type="term" value="F:growth factor activity"/>
    <property type="evidence" value="ECO:0007669"/>
    <property type="project" value="UniProtKB-KW"/>
</dbReference>
<dbReference type="Gene3D" id="2.10.90.10">
    <property type="entry name" value="Cystine-knot cytokines"/>
    <property type="match status" value="1"/>
</dbReference>
<evidence type="ECO:0000256" key="3">
    <source>
        <dbReference type="ARBA" id="ARBA00022525"/>
    </source>
</evidence>
<dbReference type="GO" id="GO:0008234">
    <property type="term" value="F:cysteine-type peptidase activity"/>
    <property type="evidence" value="ECO:0007669"/>
    <property type="project" value="InterPro"/>
</dbReference>
<protein>
    <submittedName>
        <fullName evidence="8">Growth/differentiation factor</fullName>
    </submittedName>
</protein>
<keyword evidence="5" id="KW-1015">Disulfide bond</keyword>
<evidence type="ECO:0000259" key="7">
    <source>
        <dbReference type="PROSITE" id="PS51362"/>
    </source>
</evidence>
<keyword evidence="3" id="KW-0964">Secreted</keyword>
<dbReference type="CDD" id="cd13752">
    <property type="entry name" value="TGF_beta_INHB"/>
    <property type="match status" value="1"/>
</dbReference>
<dbReference type="Gene3D" id="3.90.70.10">
    <property type="entry name" value="Cysteine proteinases"/>
    <property type="match status" value="1"/>
</dbReference>
<dbReference type="SMART" id="SM00204">
    <property type="entry name" value="TGFB"/>
    <property type="match status" value="1"/>
</dbReference>
<evidence type="ECO:0000256" key="1">
    <source>
        <dbReference type="ARBA" id="ARBA00004613"/>
    </source>
</evidence>
<dbReference type="OrthoDB" id="6516235at2759"/>
<evidence type="ECO:0000313" key="8">
    <source>
        <dbReference type="EMBL" id="PBC25520.1"/>
    </source>
</evidence>
<proteinExistence type="inferred from homology"/>
<dbReference type="InterPro" id="IPR001839">
    <property type="entry name" value="TGF-b_C"/>
</dbReference>
<dbReference type="PROSITE" id="PS51362">
    <property type="entry name" value="TGF_BETA_2"/>
    <property type="match status" value="1"/>
</dbReference>
<dbReference type="InterPro" id="IPR029034">
    <property type="entry name" value="Cystine-knot_cytokine"/>
</dbReference>
<dbReference type="Pfam" id="PF00112">
    <property type="entry name" value="Peptidase_C1"/>
    <property type="match status" value="1"/>
</dbReference>
<gene>
    <name evidence="8" type="ORF">APICC_05077</name>
</gene>
<dbReference type="SUPFAM" id="SSF54001">
    <property type="entry name" value="Cysteine proteinases"/>
    <property type="match status" value="1"/>
</dbReference>
<dbReference type="PANTHER" id="PTHR11848:SF298">
    <property type="entry name" value="DAWDLE, ISOFORM A"/>
    <property type="match status" value="1"/>
</dbReference>
<dbReference type="InterPro" id="IPR000668">
    <property type="entry name" value="Peptidase_C1A_C"/>
</dbReference>
<evidence type="ECO:0000313" key="9">
    <source>
        <dbReference type="Proteomes" id="UP000242457"/>
    </source>
</evidence>
<comment type="subcellular location">
    <subcellularLocation>
        <location evidence="1">Secreted</location>
    </subcellularLocation>
</comment>
<dbReference type="Proteomes" id="UP000242457">
    <property type="component" value="Unassembled WGS sequence"/>
</dbReference>
<dbReference type="Pfam" id="PF00688">
    <property type="entry name" value="TGFb_propeptide"/>
    <property type="match status" value="1"/>
</dbReference>
<comment type="similarity">
    <text evidence="2 6">Belongs to the TGF-beta family.</text>
</comment>
<evidence type="ECO:0000256" key="2">
    <source>
        <dbReference type="ARBA" id="ARBA00006656"/>
    </source>
</evidence>
<evidence type="ECO:0000256" key="5">
    <source>
        <dbReference type="ARBA" id="ARBA00023157"/>
    </source>
</evidence>
<dbReference type="AlphaFoldDB" id="A0A2A3E1E4"/>
<dbReference type="GO" id="GO:0006508">
    <property type="term" value="P:proteolysis"/>
    <property type="evidence" value="ECO:0007669"/>
    <property type="project" value="InterPro"/>
</dbReference>
<dbReference type="STRING" id="94128.A0A2A3E1E4"/>
<evidence type="ECO:0000256" key="4">
    <source>
        <dbReference type="ARBA" id="ARBA00023030"/>
    </source>
</evidence>
<keyword evidence="4 6" id="KW-0339">Growth factor</keyword>
<dbReference type="InterPro" id="IPR015615">
    <property type="entry name" value="TGF-beta-rel"/>
</dbReference>
<dbReference type="GO" id="GO:0005615">
    <property type="term" value="C:extracellular space"/>
    <property type="evidence" value="ECO:0007669"/>
    <property type="project" value="TreeGrafter"/>
</dbReference>
<dbReference type="InterPro" id="IPR017948">
    <property type="entry name" value="TGFb_CS"/>
</dbReference>
<accession>A0A2A3E1E4</accession>
<dbReference type="Gene3D" id="2.60.120.970">
    <property type="match status" value="1"/>
</dbReference>
<dbReference type="SUPFAM" id="SSF57501">
    <property type="entry name" value="Cystine-knot cytokines"/>
    <property type="match status" value="1"/>
</dbReference>
<dbReference type="PROSITE" id="PS00250">
    <property type="entry name" value="TGF_BETA_1"/>
    <property type="match status" value="1"/>
</dbReference>